<feature type="compositionally biased region" description="Low complexity" evidence="1">
    <location>
        <begin position="139"/>
        <end position="162"/>
    </location>
</feature>
<dbReference type="Pfam" id="PF00226">
    <property type="entry name" value="DnaJ"/>
    <property type="match status" value="1"/>
</dbReference>
<evidence type="ECO:0000313" key="3">
    <source>
        <dbReference type="EMBL" id="KAF4394739.1"/>
    </source>
</evidence>
<dbReference type="Proteomes" id="UP000525078">
    <property type="component" value="Unassembled WGS sequence"/>
</dbReference>
<dbReference type="SUPFAM" id="SSF46565">
    <property type="entry name" value="Chaperone J-domain"/>
    <property type="match status" value="1"/>
</dbReference>
<dbReference type="Pfam" id="PF23551">
    <property type="entry name" value="Zn_ribbon_20"/>
    <property type="match status" value="1"/>
</dbReference>
<organism evidence="3 4">
    <name type="scientific">Cannabis sativa</name>
    <name type="common">Hemp</name>
    <name type="synonym">Marijuana</name>
    <dbReference type="NCBI Taxonomy" id="3483"/>
    <lineage>
        <taxon>Eukaryota</taxon>
        <taxon>Viridiplantae</taxon>
        <taxon>Streptophyta</taxon>
        <taxon>Embryophyta</taxon>
        <taxon>Tracheophyta</taxon>
        <taxon>Spermatophyta</taxon>
        <taxon>Magnoliopsida</taxon>
        <taxon>eudicotyledons</taxon>
        <taxon>Gunneridae</taxon>
        <taxon>Pentapetalae</taxon>
        <taxon>rosids</taxon>
        <taxon>fabids</taxon>
        <taxon>Rosales</taxon>
        <taxon>Cannabaceae</taxon>
        <taxon>Cannabis</taxon>
    </lineage>
</organism>
<dbReference type="AlphaFoldDB" id="A0A7J6HJF7"/>
<dbReference type="PANTHER" id="PTHR44137:SF58">
    <property type="entry name" value="J DOMAIN-CONTAINING PROTEIN"/>
    <property type="match status" value="1"/>
</dbReference>
<evidence type="ECO:0000313" key="4">
    <source>
        <dbReference type="Proteomes" id="UP000525078"/>
    </source>
</evidence>
<dbReference type="PRINTS" id="PR00625">
    <property type="entry name" value="JDOMAIN"/>
</dbReference>
<reference evidence="3 4" key="1">
    <citation type="journal article" date="2020" name="bioRxiv">
        <title>Sequence and annotation of 42 cannabis genomes reveals extensive copy number variation in cannabinoid synthesis and pathogen resistance genes.</title>
        <authorList>
            <person name="Mckernan K.J."/>
            <person name="Helbert Y."/>
            <person name="Kane L.T."/>
            <person name="Ebling H."/>
            <person name="Zhang L."/>
            <person name="Liu B."/>
            <person name="Eaton Z."/>
            <person name="Mclaughlin S."/>
            <person name="Kingan S."/>
            <person name="Baybayan P."/>
            <person name="Concepcion G."/>
            <person name="Jordan M."/>
            <person name="Riva A."/>
            <person name="Barbazuk W."/>
            <person name="Harkins T."/>
        </authorList>
    </citation>
    <scope>NUCLEOTIDE SEQUENCE [LARGE SCALE GENOMIC DNA]</scope>
    <source>
        <strain evidence="4">cv. Jamaican Lion 4</strain>
        <tissue evidence="3">Leaf</tissue>
    </source>
</reference>
<dbReference type="PANTHER" id="PTHR44137">
    <property type="entry name" value="BNAC03G44070D PROTEIN"/>
    <property type="match status" value="1"/>
</dbReference>
<dbReference type="InterPro" id="IPR056988">
    <property type="entry name" value="Zn_ribbon_pln"/>
</dbReference>
<feature type="region of interest" description="Disordered" evidence="1">
    <location>
        <begin position="485"/>
        <end position="519"/>
    </location>
</feature>
<feature type="compositionally biased region" description="Low complexity" evidence="1">
    <location>
        <begin position="222"/>
        <end position="234"/>
    </location>
</feature>
<gene>
    <name evidence="3" type="ORF">F8388_015645</name>
</gene>
<feature type="compositionally biased region" description="Polar residues" evidence="1">
    <location>
        <begin position="206"/>
        <end position="216"/>
    </location>
</feature>
<feature type="region of interest" description="Disordered" evidence="1">
    <location>
        <begin position="137"/>
        <end position="320"/>
    </location>
</feature>
<dbReference type="InterPro" id="IPR018253">
    <property type="entry name" value="DnaJ_domain_CS"/>
</dbReference>
<sequence>MECNKDEAARAKEIAEKKFLAKDIMGAKRFALKAQTLFPGLDGIAKMLSTLDVHISAENKISGEVDWYGILGVDQKADDETVRKQYRKLALMLHPDKNSSIGADDAFKLISQAWALLSDKAKRVAFDQKRNAIMNQKISNSNGNASATASGVNLTKTTTSKAKPPKPKSTTRAGSSTHKAEVYSAKPRNSRAKPAKTAPPEGHSVPASTQKAGVNSTKKESSASPPTCTTSATRRSSRAKPPKTATAEGDFSPTPASTESGLNSTTNMESKASPPKSTTSAGHSNPASTCEPGVNSTKSTESGASLPKSTLSAGHSTISTEFSTKPLRSTVQPVHFKPSSQMPKSNYFFWTACHRCKKQYKFLRIYLDHKLQCSDCHEQFLAVETTPPNGLKSPASPKSLKQQKNSNKRKATKKASNPRKKSTAPQNAGTGGLNGPNTQNQNKFDWGTFTKTGASAAAQATTMVQQVYQTMKRGFEEVHAAATEREDLWRKNRCSPRKMSGASSVSPNIERTCKKPKRK</sequence>
<comment type="caution">
    <text evidence="3">The sequence shown here is derived from an EMBL/GenBank/DDBJ whole genome shotgun (WGS) entry which is preliminary data.</text>
</comment>
<protein>
    <recommendedName>
        <fullName evidence="2">J domain-containing protein</fullName>
    </recommendedName>
</protein>
<dbReference type="PROSITE" id="PS50076">
    <property type="entry name" value="DNAJ_2"/>
    <property type="match status" value="1"/>
</dbReference>
<evidence type="ECO:0000259" key="2">
    <source>
        <dbReference type="PROSITE" id="PS50076"/>
    </source>
</evidence>
<dbReference type="CDD" id="cd06257">
    <property type="entry name" value="DnaJ"/>
    <property type="match status" value="1"/>
</dbReference>
<dbReference type="Gene3D" id="1.10.287.110">
    <property type="entry name" value="DnaJ domain"/>
    <property type="match status" value="1"/>
</dbReference>
<dbReference type="InterPro" id="IPR036869">
    <property type="entry name" value="J_dom_sf"/>
</dbReference>
<feature type="compositionally biased region" description="Polar residues" evidence="1">
    <location>
        <begin position="254"/>
        <end position="320"/>
    </location>
</feature>
<accession>A0A7J6HJF7</accession>
<feature type="domain" description="J" evidence="2">
    <location>
        <begin position="66"/>
        <end position="130"/>
    </location>
</feature>
<dbReference type="EMBL" id="JAATIP010000009">
    <property type="protein sequence ID" value="KAF4394739.1"/>
    <property type="molecule type" value="Genomic_DNA"/>
</dbReference>
<dbReference type="PROSITE" id="PS00636">
    <property type="entry name" value="DNAJ_1"/>
    <property type="match status" value="1"/>
</dbReference>
<evidence type="ECO:0000256" key="1">
    <source>
        <dbReference type="SAM" id="MobiDB-lite"/>
    </source>
</evidence>
<feature type="region of interest" description="Disordered" evidence="1">
    <location>
        <begin position="386"/>
        <end position="447"/>
    </location>
</feature>
<feature type="compositionally biased region" description="Basic residues" evidence="1">
    <location>
        <begin position="406"/>
        <end position="422"/>
    </location>
</feature>
<name>A0A7J6HJF7_CANSA</name>
<proteinExistence type="predicted"/>
<dbReference type="InterPro" id="IPR001623">
    <property type="entry name" value="DnaJ_domain"/>
</dbReference>
<dbReference type="SMART" id="SM00271">
    <property type="entry name" value="DnaJ"/>
    <property type="match status" value="1"/>
</dbReference>